<dbReference type="STRING" id="706587.Desti_5486"/>
<dbReference type="GO" id="GO:0006808">
    <property type="term" value="P:regulation of nitrogen utilization"/>
    <property type="evidence" value="ECO:0007669"/>
    <property type="project" value="InterPro"/>
</dbReference>
<proteinExistence type="inferred from homology"/>
<protein>
    <submittedName>
        <fullName evidence="2">Nitrogen regulatory protein PII</fullName>
    </submittedName>
</protein>
<dbReference type="PROSITE" id="PS00638">
    <property type="entry name" value="PII_GLNB_CTER"/>
    <property type="match status" value="1"/>
</dbReference>
<sequence length="135" mass="14461">MKEITAIIRMNKINQTKEALISAGFPAATAVRAVGRGRRPVEPDLLNAINENPKDSADLLSTLSQGGRLYPKRIITLVVPDSKVSEIIQAIIKVNQTGNPGDGKIFVGTVADVVRVRTGETGAAAIDEMNGIERR</sequence>
<dbReference type="KEGG" id="dti:Desti_5486"/>
<dbReference type="GO" id="GO:0030234">
    <property type="term" value="F:enzyme regulator activity"/>
    <property type="evidence" value="ECO:0007669"/>
    <property type="project" value="InterPro"/>
</dbReference>
<dbReference type="GO" id="GO:0005524">
    <property type="term" value="F:ATP binding"/>
    <property type="evidence" value="ECO:0007669"/>
    <property type="project" value="TreeGrafter"/>
</dbReference>
<dbReference type="Proteomes" id="UP000006055">
    <property type="component" value="Chromosome"/>
</dbReference>
<dbReference type="SMART" id="SM00938">
    <property type="entry name" value="P-II"/>
    <property type="match status" value="1"/>
</dbReference>
<dbReference type="OrthoDB" id="9802729at2"/>
<dbReference type="eggNOG" id="COG0347">
    <property type="taxonomic scope" value="Bacteria"/>
</dbReference>
<dbReference type="InterPro" id="IPR017918">
    <property type="entry name" value="N-reg_PII_CS"/>
</dbReference>
<dbReference type="Gene3D" id="3.30.70.120">
    <property type="match status" value="1"/>
</dbReference>
<comment type="similarity">
    <text evidence="1">Belongs to the P(II) protein family.</text>
</comment>
<name>I4CES7_DESTA</name>
<evidence type="ECO:0000313" key="2">
    <source>
        <dbReference type="EMBL" id="AFM28068.1"/>
    </source>
</evidence>
<dbReference type="Pfam" id="PF00543">
    <property type="entry name" value="P-II"/>
    <property type="match status" value="1"/>
</dbReference>
<dbReference type="EMBL" id="CP003360">
    <property type="protein sequence ID" value="AFM28068.1"/>
    <property type="molecule type" value="Genomic_DNA"/>
</dbReference>
<dbReference type="SUPFAM" id="SSF54913">
    <property type="entry name" value="GlnB-like"/>
    <property type="match status" value="1"/>
</dbReference>
<dbReference type="InterPro" id="IPR002187">
    <property type="entry name" value="N-reg_PII"/>
</dbReference>
<dbReference type="PANTHER" id="PTHR30115">
    <property type="entry name" value="NITROGEN REGULATORY PROTEIN P-II"/>
    <property type="match status" value="1"/>
</dbReference>
<dbReference type="PRINTS" id="PR00340">
    <property type="entry name" value="PIIGLNB"/>
</dbReference>
<evidence type="ECO:0000313" key="3">
    <source>
        <dbReference type="Proteomes" id="UP000006055"/>
    </source>
</evidence>
<dbReference type="PATRIC" id="fig|706587.4.peg.6178"/>
<dbReference type="HOGENOM" id="CLU_082268_0_1_7"/>
<reference evidence="3" key="1">
    <citation type="submission" date="2012-06" db="EMBL/GenBank/DDBJ databases">
        <title>Complete sequence of chromosome of Desulfomonile tiedjei DSM 6799.</title>
        <authorList>
            <person name="Lucas S."/>
            <person name="Copeland A."/>
            <person name="Lapidus A."/>
            <person name="Glavina del Rio T."/>
            <person name="Dalin E."/>
            <person name="Tice H."/>
            <person name="Bruce D."/>
            <person name="Goodwin L."/>
            <person name="Pitluck S."/>
            <person name="Peters L."/>
            <person name="Ovchinnikova G."/>
            <person name="Zeytun A."/>
            <person name="Lu M."/>
            <person name="Kyrpides N."/>
            <person name="Mavromatis K."/>
            <person name="Ivanova N."/>
            <person name="Brettin T."/>
            <person name="Detter J.C."/>
            <person name="Han C."/>
            <person name="Larimer F."/>
            <person name="Land M."/>
            <person name="Hauser L."/>
            <person name="Markowitz V."/>
            <person name="Cheng J.-F."/>
            <person name="Hugenholtz P."/>
            <person name="Woyke T."/>
            <person name="Wu D."/>
            <person name="Spring S."/>
            <person name="Schroeder M."/>
            <person name="Brambilla E."/>
            <person name="Klenk H.-P."/>
            <person name="Eisen J.A."/>
        </authorList>
    </citation>
    <scope>NUCLEOTIDE SEQUENCE [LARGE SCALE GENOMIC DNA]</scope>
    <source>
        <strain evidence="3">ATCC 49306 / DSM 6799 / DCB-1</strain>
    </source>
</reference>
<gene>
    <name evidence="2" type="ordered locus">Desti_5486</name>
</gene>
<dbReference type="GO" id="GO:0005829">
    <property type="term" value="C:cytosol"/>
    <property type="evidence" value="ECO:0007669"/>
    <property type="project" value="TreeGrafter"/>
</dbReference>
<dbReference type="AlphaFoldDB" id="I4CES7"/>
<dbReference type="InterPro" id="IPR015867">
    <property type="entry name" value="N-reg_PII/ATP_PRibTrfase_C"/>
</dbReference>
<dbReference type="PANTHER" id="PTHR30115:SF11">
    <property type="entry name" value="NITROGEN REGULATORY PROTEIN P-II HOMOLOG"/>
    <property type="match status" value="1"/>
</dbReference>
<dbReference type="PROSITE" id="PS51343">
    <property type="entry name" value="PII_GLNB_DOM"/>
    <property type="match status" value="1"/>
</dbReference>
<accession>I4CES7</accession>
<evidence type="ECO:0000256" key="1">
    <source>
        <dbReference type="RuleBase" id="RU003936"/>
    </source>
</evidence>
<organism evidence="2 3">
    <name type="scientific">Desulfomonile tiedjei (strain ATCC 49306 / DSM 6799 / DCB-1)</name>
    <dbReference type="NCBI Taxonomy" id="706587"/>
    <lineage>
        <taxon>Bacteria</taxon>
        <taxon>Pseudomonadati</taxon>
        <taxon>Thermodesulfobacteriota</taxon>
        <taxon>Desulfomonilia</taxon>
        <taxon>Desulfomonilales</taxon>
        <taxon>Desulfomonilaceae</taxon>
        <taxon>Desulfomonile</taxon>
    </lineage>
</organism>
<keyword evidence="3" id="KW-1185">Reference proteome</keyword>
<dbReference type="InterPro" id="IPR011322">
    <property type="entry name" value="N-reg_PII-like_a/b"/>
</dbReference>
<dbReference type="RefSeq" id="WP_014813167.1">
    <property type="nucleotide sequence ID" value="NC_018025.1"/>
</dbReference>